<evidence type="ECO:0000256" key="3">
    <source>
        <dbReference type="ARBA" id="ARBA00012438"/>
    </source>
</evidence>
<evidence type="ECO:0000256" key="7">
    <source>
        <dbReference type="ARBA" id="ARBA00023012"/>
    </source>
</evidence>
<dbReference type="RefSeq" id="WP_015185469.1">
    <property type="nucleotide sequence ID" value="NC_019738.1"/>
</dbReference>
<comment type="catalytic activity">
    <reaction evidence="1">
        <text>ATP + protein L-histidine = ADP + protein N-phospho-L-histidine.</text>
        <dbReference type="EC" id="2.7.13.3"/>
    </reaction>
</comment>
<keyword evidence="13" id="KW-1185">Reference proteome</keyword>
<dbReference type="SUPFAM" id="SSF47384">
    <property type="entry name" value="Homodimeric domain of signal transducing histidine kinase"/>
    <property type="match status" value="1"/>
</dbReference>
<dbReference type="InterPro" id="IPR029016">
    <property type="entry name" value="GAF-like_dom_sf"/>
</dbReference>
<protein>
    <recommendedName>
        <fullName evidence="8">Circadian input-output histidine kinase CikA</fullName>
        <ecNumber evidence="3">2.7.13.3</ecNumber>
    </recommendedName>
</protein>
<dbReference type="EMBL" id="CP003630">
    <property type="protein sequence ID" value="AFZ21340.1"/>
    <property type="molecule type" value="Genomic_DNA"/>
</dbReference>
<comment type="similarity">
    <text evidence="2">In the N-terminal section; belongs to the phytochrome family.</text>
</comment>
<dbReference type="Pfam" id="PF00360">
    <property type="entry name" value="PHY"/>
    <property type="match status" value="1"/>
</dbReference>
<evidence type="ECO:0000313" key="13">
    <source>
        <dbReference type="Proteomes" id="UP000010471"/>
    </source>
</evidence>
<dbReference type="GO" id="GO:0006355">
    <property type="term" value="P:regulation of DNA-templated transcription"/>
    <property type="evidence" value="ECO:0007669"/>
    <property type="project" value="InterPro"/>
</dbReference>
<dbReference type="PATRIC" id="fig|1173027.3.peg.6331"/>
<feature type="domain" description="Histidine kinase" evidence="11">
    <location>
        <begin position="454"/>
        <end position="672"/>
    </location>
</feature>
<evidence type="ECO:0000256" key="2">
    <source>
        <dbReference type="ARBA" id="ARBA00006402"/>
    </source>
</evidence>
<keyword evidence="5" id="KW-0808">Transferase</keyword>
<feature type="domain" description="Phytochrome chromophore attachment site" evidence="10">
    <location>
        <begin position="32"/>
        <end position="200"/>
    </location>
</feature>
<feature type="compositionally biased region" description="Polar residues" evidence="9">
    <location>
        <begin position="658"/>
        <end position="672"/>
    </location>
</feature>
<evidence type="ECO:0000313" key="12">
    <source>
        <dbReference type="EMBL" id="AFZ21340.1"/>
    </source>
</evidence>
<reference evidence="12 13" key="1">
    <citation type="submission" date="2012-06" db="EMBL/GenBank/DDBJ databases">
        <title>Finished chromosome of genome of Microcoleus sp. PCC 7113.</title>
        <authorList>
            <consortium name="US DOE Joint Genome Institute"/>
            <person name="Gugger M."/>
            <person name="Coursin T."/>
            <person name="Rippka R."/>
            <person name="Tandeau De Marsac N."/>
            <person name="Huntemann M."/>
            <person name="Wei C.-L."/>
            <person name="Han J."/>
            <person name="Detter J.C."/>
            <person name="Han C."/>
            <person name="Tapia R."/>
            <person name="Chen A."/>
            <person name="Kyrpides N."/>
            <person name="Mavromatis K."/>
            <person name="Markowitz V."/>
            <person name="Szeto E."/>
            <person name="Ivanova N."/>
            <person name="Pagani I."/>
            <person name="Pati A."/>
            <person name="Goodwin L."/>
            <person name="Nordberg H.P."/>
            <person name="Cantor M.N."/>
            <person name="Hua S.X."/>
            <person name="Woyke T."/>
            <person name="Kerfeld C.A."/>
        </authorList>
    </citation>
    <scope>NUCLEOTIDE SEQUENCE [LARGE SCALE GENOMIC DNA]</scope>
    <source>
        <strain evidence="12 13">PCC 7113</strain>
    </source>
</reference>
<dbReference type="Gene3D" id="3.30.565.10">
    <property type="entry name" value="Histidine kinase-like ATPase, C-terminal domain"/>
    <property type="match status" value="1"/>
</dbReference>
<dbReference type="SUPFAM" id="SSF55874">
    <property type="entry name" value="ATPase domain of HSP90 chaperone/DNA topoisomerase II/histidine kinase"/>
    <property type="match status" value="1"/>
</dbReference>
<dbReference type="KEGG" id="mic:Mic7113_5715"/>
<dbReference type="InterPro" id="IPR013515">
    <property type="entry name" value="Phytochrome_cen-reg"/>
</dbReference>
<dbReference type="AlphaFoldDB" id="K9WLQ1"/>
<evidence type="ECO:0000256" key="8">
    <source>
        <dbReference type="ARBA" id="ARBA00074306"/>
    </source>
</evidence>
<dbReference type="InterPro" id="IPR036097">
    <property type="entry name" value="HisK_dim/P_sf"/>
</dbReference>
<dbReference type="Pfam" id="PF00512">
    <property type="entry name" value="HisKA"/>
    <property type="match status" value="1"/>
</dbReference>
<dbReference type="PROSITE" id="PS50109">
    <property type="entry name" value="HIS_KIN"/>
    <property type="match status" value="1"/>
</dbReference>
<dbReference type="EC" id="2.7.13.3" evidence="3"/>
<dbReference type="InterPro" id="IPR005467">
    <property type="entry name" value="His_kinase_dom"/>
</dbReference>
<dbReference type="CDD" id="cd00082">
    <property type="entry name" value="HisKA"/>
    <property type="match status" value="1"/>
</dbReference>
<dbReference type="FunFam" id="3.30.565.10:FF:000010">
    <property type="entry name" value="Sensor histidine kinase RcsC"/>
    <property type="match status" value="1"/>
</dbReference>
<dbReference type="Gene3D" id="1.10.287.130">
    <property type="match status" value="1"/>
</dbReference>
<dbReference type="Pfam" id="PF01590">
    <property type="entry name" value="GAF"/>
    <property type="match status" value="1"/>
</dbReference>
<dbReference type="OrthoDB" id="9778628at2"/>
<dbReference type="InterPro" id="IPR004358">
    <property type="entry name" value="Sig_transdc_His_kin-like_C"/>
</dbReference>
<dbReference type="HOGENOM" id="CLU_000445_50_0_3"/>
<dbReference type="Proteomes" id="UP000010471">
    <property type="component" value="Chromosome"/>
</dbReference>
<dbReference type="PROSITE" id="PS50046">
    <property type="entry name" value="PHYTOCHROME_2"/>
    <property type="match status" value="1"/>
</dbReference>
<evidence type="ECO:0000256" key="6">
    <source>
        <dbReference type="ARBA" id="ARBA00022777"/>
    </source>
</evidence>
<evidence type="ECO:0000256" key="4">
    <source>
        <dbReference type="ARBA" id="ARBA00022553"/>
    </source>
</evidence>
<dbReference type="STRING" id="1173027.Mic7113_5715"/>
<dbReference type="PANTHER" id="PTHR43711:SF26">
    <property type="entry name" value="SENSOR HISTIDINE KINASE RCSC"/>
    <property type="match status" value="1"/>
</dbReference>
<evidence type="ECO:0000256" key="1">
    <source>
        <dbReference type="ARBA" id="ARBA00000085"/>
    </source>
</evidence>
<evidence type="ECO:0000256" key="9">
    <source>
        <dbReference type="SAM" id="MobiDB-lite"/>
    </source>
</evidence>
<dbReference type="SMART" id="SM00065">
    <property type="entry name" value="GAF"/>
    <property type="match status" value="2"/>
</dbReference>
<evidence type="ECO:0000256" key="5">
    <source>
        <dbReference type="ARBA" id="ARBA00022679"/>
    </source>
</evidence>
<accession>K9WLQ1</accession>
<dbReference type="InterPro" id="IPR036890">
    <property type="entry name" value="HATPase_C_sf"/>
</dbReference>
<dbReference type="Gene3D" id="3.30.450.40">
    <property type="match status" value="2"/>
</dbReference>
<proteinExistence type="inferred from homology"/>
<dbReference type="SUPFAM" id="SSF55781">
    <property type="entry name" value="GAF domain-like"/>
    <property type="match status" value="2"/>
</dbReference>
<feature type="region of interest" description="Disordered" evidence="9">
    <location>
        <begin position="658"/>
        <end position="679"/>
    </location>
</feature>
<dbReference type="GO" id="GO:0009584">
    <property type="term" value="P:detection of visible light"/>
    <property type="evidence" value="ECO:0007669"/>
    <property type="project" value="InterPro"/>
</dbReference>
<dbReference type="CDD" id="cd16922">
    <property type="entry name" value="HATPase_EvgS-ArcB-TorS-like"/>
    <property type="match status" value="1"/>
</dbReference>
<name>K9WLQ1_9CYAN</name>
<dbReference type="SMART" id="SM00388">
    <property type="entry name" value="HisKA"/>
    <property type="match status" value="1"/>
</dbReference>
<dbReference type="GO" id="GO:0000155">
    <property type="term" value="F:phosphorelay sensor kinase activity"/>
    <property type="evidence" value="ECO:0007669"/>
    <property type="project" value="InterPro"/>
</dbReference>
<evidence type="ECO:0000259" key="11">
    <source>
        <dbReference type="PROSITE" id="PS50109"/>
    </source>
</evidence>
<dbReference type="InterPro" id="IPR050736">
    <property type="entry name" value="Sensor_HK_Regulatory"/>
</dbReference>
<dbReference type="InterPro" id="IPR003661">
    <property type="entry name" value="HisK_dim/P_dom"/>
</dbReference>
<keyword evidence="4" id="KW-0597">Phosphoprotein</keyword>
<dbReference type="InterPro" id="IPR003594">
    <property type="entry name" value="HATPase_dom"/>
</dbReference>
<dbReference type="Pfam" id="PF02518">
    <property type="entry name" value="HATPase_c"/>
    <property type="match status" value="1"/>
</dbReference>
<dbReference type="InterPro" id="IPR003018">
    <property type="entry name" value="GAF"/>
</dbReference>
<keyword evidence="6 12" id="KW-0418">Kinase</keyword>
<evidence type="ECO:0000259" key="10">
    <source>
        <dbReference type="PROSITE" id="PS50046"/>
    </source>
</evidence>
<dbReference type="eggNOG" id="COG4251">
    <property type="taxonomic scope" value="Bacteria"/>
</dbReference>
<dbReference type="InterPro" id="IPR016132">
    <property type="entry name" value="Phyto_chromo_attachment"/>
</dbReference>
<keyword evidence="7" id="KW-0902">Two-component regulatory system</keyword>
<gene>
    <name evidence="12" type="ORF">Mic7113_5715</name>
</gene>
<organism evidence="12 13">
    <name type="scientific">Allocoleopsis franciscana PCC 7113</name>
    <dbReference type="NCBI Taxonomy" id="1173027"/>
    <lineage>
        <taxon>Bacteria</taxon>
        <taxon>Bacillati</taxon>
        <taxon>Cyanobacteriota</taxon>
        <taxon>Cyanophyceae</taxon>
        <taxon>Coleofasciculales</taxon>
        <taxon>Coleofasciculaceae</taxon>
        <taxon>Allocoleopsis</taxon>
        <taxon>Allocoleopsis franciscana</taxon>
    </lineage>
</organism>
<dbReference type="SMART" id="SM00387">
    <property type="entry name" value="HATPase_c"/>
    <property type="match status" value="1"/>
</dbReference>
<dbReference type="PANTHER" id="PTHR43711">
    <property type="entry name" value="TWO-COMPONENT HISTIDINE KINASE"/>
    <property type="match status" value="1"/>
</dbReference>
<sequence>MSPPKKTKSMSDFLAYGGLLHGITSRIRQSLELQEILTATVTEVRSFLQTDRVKVYRFHPDESGQVVAESIAIDRLPSLLGLNFPAGDIPPQAREMFVKAHQRSIVDVAAQQIILSSNAAPRSIVDLSLEDIRLQPIGDILQRPVDSCHLDYLTAMGVLSSLVVPILHQEHLWGLLVSHHSQPRAFKEEELQLVQLIADQLSIAIAQSELLTQARKQVRRETLINQITHLLHSPRNMPEILQLVLEQIVRAASGSGGRLYLSETDKNVRTLYTCGTQPALSTQEQPALLEENSFWQPLMQPETQPSQGGDSLHLQIIPDLYEDPQLESLTQAFRPTPIRGLLVMPLYHGSESLGCLTIFRNAIEIETLWAGYWDKDQRQQRPRASFEVWREYQKSQPPQWTREDIELIESLSLHLAMAIMQNRLYQLERHNLELNIARVVAEESSRLKSSFLASTSHELRTPLASTLNCLQILRKGFYKNTEELNKYIQLAEKSVRNIIDMINDVLDITKIEAGSMAVELEPVNLGSLLEELRDLFSLESQRKAVTLMIECEVNRVYTDKCKLRQVLTNLLSNAFKFTETGSVRIKIIKQEEPPNIEITVVDTGIGIEISQRELLLEPFVQEDGSIKRRYGGTGLGLAICKRLVELMGGKIHLDSPGKNQGTTVTVTLPDSTHSLKDQT</sequence>
<dbReference type="PRINTS" id="PR00344">
    <property type="entry name" value="BCTRLSENSOR"/>
</dbReference>